<dbReference type="SUPFAM" id="SSF47384">
    <property type="entry name" value="Homodimeric domain of signal transducing histidine kinase"/>
    <property type="match status" value="1"/>
</dbReference>
<dbReference type="GO" id="GO:0005886">
    <property type="term" value="C:plasma membrane"/>
    <property type="evidence" value="ECO:0007669"/>
    <property type="project" value="TreeGrafter"/>
</dbReference>
<keyword evidence="4" id="KW-0597">Phosphoprotein</keyword>
<evidence type="ECO:0000256" key="6">
    <source>
        <dbReference type="ARBA" id="ARBA00022692"/>
    </source>
</evidence>
<evidence type="ECO:0000256" key="4">
    <source>
        <dbReference type="ARBA" id="ARBA00022553"/>
    </source>
</evidence>
<organism evidence="12 13">
    <name type="scientific">Paramesorhizobium deserti</name>
    <dbReference type="NCBI Taxonomy" id="1494590"/>
    <lineage>
        <taxon>Bacteria</taxon>
        <taxon>Pseudomonadati</taxon>
        <taxon>Pseudomonadota</taxon>
        <taxon>Alphaproteobacteria</taxon>
        <taxon>Hyphomicrobiales</taxon>
        <taxon>Phyllobacteriaceae</taxon>
        <taxon>Paramesorhizobium</taxon>
    </lineage>
</organism>
<gene>
    <name evidence="12" type="ORF">ATN84_16985</name>
</gene>
<dbReference type="Proteomes" id="UP000070107">
    <property type="component" value="Unassembled WGS sequence"/>
</dbReference>
<evidence type="ECO:0000313" key="12">
    <source>
        <dbReference type="EMBL" id="KXF75681.1"/>
    </source>
</evidence>
<keyword evidence="5" id="KW-0808">Transferase</keyword>
<dbReference type="EC" id="2.7.13.3" evidence="3"/>
<evidence type="ECO:0000256" key="10">
    <source>
        <dbReference type="SAM" id="Phobius"/>
    </source>
</evidence>
<comment type="catalytic activity">
    <reaction evidence="1">
        <text>ATP + protein L-histidine = ADP + protein N-phospho-L-histidine.</text>
        <dbReference type="EC" id="2.7.13.3"/>
    </reaction>
</comment>
<proteinExistence type="predicted"/>
<evidence type="ECO:0000256" key="7">
    <source>
        <dbReference type="ARBA" id="ARBA00022777"/>
    </source>
</evidence>
<dbReference type="SUPFAM" id="SSF55874">
    <property type="entry name" value="ATPase domain of HSP90 chaperone/DNA topoisomerase II/histidine kinase"/>
    <property type="match status" value="1"/>
</dbReference>
<evidence type="ECO:0000256" key="8">
    <source>
        <dbReference type="ARBA" id="ARBA00022989"/>
    </source>
</evidence>
<dbReference type="EMBL" id="LNTU01000037">
    <property type="protein sequence ID" value="KXF75681.1"/>
    <property type="molecule type" value="Genomic_DNA"/>
</dbReference>
<dbReference type="PROSITE" id="PS50109">
    <property type="entry name" value="HIS_KIN"/>
    <property type="match status" value="1"/>
</dbReference>
<dbReference type="InterPro" id="IPR005467">
    <property type="entry name" value="His_kinase_dom"/>
</dbReference>
<dbReference type="PANTHER" id="PTHR45436:SF5">
    <property type="entry name" value="SENSOR HISTIDINE KINASE TRCS"/>
    <property type="match status" value="1"/>
</dbReference>
<dbReference type="RefSeq" id="WP_068883823.1">
    <property type="nucleotide sequence ID" value="NZ_LNTU01000037.1"/>
</dbReference>
<sequence>MISIRRRFVLISLLTVTLSLAAASAVLIQIFADSYSRRVQNELTSHISRLAAALQFGPDGRLLVPASPADNRFLIPYSGLYWQIDDPTGKSELRSPSLFDHALPLPDDAHSPGTIHTYRLEGPEHRDVMVQERVVVVAAPEGTRPIRISVAIDATEIDAARWTFALAILPYIMALALFLVVMSLVQLAFGLKPLGRMSADLHLIRDRRADRLPGPYPKELRGLADQLNHLLEIQSAAIDKARARASDLAHGLKTPLTILSNNAFTLREKGQTAMADELDQLANAMLAHVDHELARARITPTPEQRRDDAHAAKIITDVIRALKRSGAGEKLAWHTDIPETLRLPIDPHDFHELVGNLLENATKWARKAIWVRMEKDDADWRLVVEDDGPGVPEDRLPELTRRGMRLDHLKPGTGLGLAIVSEIAEVYGLSVTLGNRVEGGFRAEILFTS</sequence>
<evidence type="ECO:0000313" key="13">
    <source>
        <dbReference type="Proteomes" id="UP000070107"/>
    </source>
</evidence>
<dbReference type="Gene3D" id="3.30.565.10">
    <property type="entry name" value="Histidine kinase-like ATPase, C-terminal domain"/>
    <property type="match status" value="1"/>
</dbReference>
<dbReference type="Pfam" id="PF02518">
    <property type="entry name" value="HATPase_c"/>
    <property type="match status" value="1"/>
</dbReference>
<dbReference type="InterPro" id="IPR050428">
    <property type="entry name" value="TCS_sensor_his_kinase"/>
</dbReference>
<keyword evidence="13" id="KW-1185">Reference proteome</keyword>
<evidence type="ECO:0000256" key="1">
    <source>
        <dbReference type="ARBA" id="ARBA00000085"/>
    </source>
</evidence>
<dbReference type="SMART" id="SM00387">
    <property type="entry name" value="HATPase_c"/>
    <property type="match status" value="1"/>
</dbReference>
<evidence type="ECO:0000259" key="11">
    <source>
        <dbReference type="PROSITE" id="PS50109"/>
    </source>
</evidence>
<dbReference type="InterPro" id="IPR004358">
    <property type="entry name" value="Sig_transdc_His_kin-like_C"/>
</dbReference>
<dbReference type="Gene3D" id="1.10.287.130">
    <property type="match status" value="1"/>
</dbReference>
<dbReference type="PRINTS" id="PR00344">
    <property type="entry name" value="BCTRLSENSOR"/>
</dbReference>
<keyword evidence="8 10" id="KW-1133">Transmembrane helix</keyword>
<dbReference type="OrthoDB" id="9809567at2"/>
<evidence type="ECO:0000256" key="9">
    <source>
        <dbReference type="ARBA" id="ARBA00023136"/>
    </source>
</evidence>
<evidence type="ECO:0000256" key="5">
    <source>
        <dbReference type="ARBA" id="ARBA00022679"/>
    </source>
</evidence>
<dbReference type="STRING" id="1494590.ATN84_16985"/>
<dbReference type="GO" id="GO:0000155">
    <property type="term" value="F:phosphorelay sensor kinase activity"/>
    <property type="evidence" value="ECO:0007669"/>
    <property type="project" value="InterPro"/>
</dbReference>
<reference evidence="12 13" key="1">
    <citation type="submission" date="2015-11" db="EMBL/GenBank/DDBJ databases">
        <title>Draft genome sequence of Paramesorhizobium deserti A-3-E, a strain highly resistant to diverse beta-lactam antibiotics.</title>
        <authorList>
            <person name="Lv R."/>
            <person name="Yang X."/>
            <person name="Fang N."/>
            <person name="Guo J."/>
            <person name="Luo X."/>
            <person name="Peng F."/>
            <person name="Yang R."/>
            <person name="Cui Y."/>
            <person name="Fang C."/>
            <person name="Song Y."/>
        </authorList>
    </citation>
    <scope>NUCLEOTIDE SEQUENCE [LARGE SCALE GENOMIC DNA]</scope>
    <source>
        <strain evidence="12 13">A-3-E</strain>
    </source>
</reference>
<feature type="domain" description="Histidine kinase" evidence="11">
    <location>
        <begin position="247"/>
        <end position="449"/>
    </location>
</feature>
<feature type="transmembrane region" description="Helical" evidence="10">
    <location>
        <begin position="162"/>
        <end position="189"/>
    </location>
</feature>
<evidence type="ECO:0000256" key="3">
    <source>
        <dbReference type="ARBA" id="ARBA00012438"/>
    </source>
</evidence>
<keyword evidence="7 12" id="KW-0418">Kinase</keyword>
<dbReference type="InterPro" id="IPR036097">
    <property type="entry name" value="HisK_dim/P_sf"/>
</dbReference>
<keyword evidence="6 10" id="KW-0812">Transmembrane</keyword>
<evidence type="ECO:0000256" key="2">
    <source>
        <dbReference type="ARBA" id="ARBA00004370"/>
    </source>
</evidence>
<dbReference type="InterPro" id="IPR003594">
    <property type="entry name" value="HATPase_dom"/>
</dbReference>
<dbReference type="PANTHER" id="PTHR45436">
    <property type="entry name" value="SENSOR HISTIDINE KINASE YKOH"/>
    <property type="match status" value="1"/>
</dbReference>
<protein>
    <recommendedName>
        <fullName evidence="3">histidine kinase</fullName>
        <ecNumber evidence="3">2.7.13.3</ecNumber>
    </recommendedName>
</protein>
<comment type="subcellular location">
    <subcellularLocation>
        <location evidence="2">Membrane</location>
    </subcellularLocation>
</comment>
<dbReference type="AlphaFoldDB" id="A0A135HR52"/>
<comment type="caution">
    <text evidence="12">The sequence shown here is derived from an EMBL/GenBank/DDBJ whole genome shotgun (WGS) entry which is preliminary data.</text>
</comment>
<keyword evidence="9 10" id="KW-0472">Membrane</keyword>
<name>A0A135HR52_9HYPH</name>
<dbReference type="InterPro" id="IPR036890">
    <property type="entry name" value="HATPase_C_sf"/>
</dbReference>
<accession>A0A135HR52</accession>